<comment type="caution">
    <text evidence="2">The sequence shown here is derived from an EMBL/GenBank/DDBJ whole genome shotgun (WGS) entry which is preliminary data.</text>
</comment>
<dbReference type="Proteomes" id="UP000321514">
    <property type="component" value="Unassembled WGS sequence"/>
</dbReference>
<organism evidence="2 5">
    <name type="scientific">Myxococcus fulvus</name>
    <dbReference type="NCBI Taxonomy" id="33"/>
    <lineage>
        <taxon>Bacteria</taxon>
        <taxon>Pseudomonadati</taxon>
        <taxon>Myxococcota</taxon>
        <taxon>Myxococcia</taxon>
        <taxon>Myxococcales</taxon>
        <taxon>Cystobacterineae</taxon>
        <taxon>Myxococcaceae</taxon>
        <taxon>Myxococcus</taxon>
    </lineage>
</organism>
<name>A0A511TGV0_MYXFU</name>
<evidence type="ECO:0000313" key="3">
    <source>
        <dbReference type="EMBL" id="SET87678.1"/>
    </source>
</evidence>
<reference evidence="3 4" key="1">
    <citation type="submission" date="2016-10" db="EMBL/GenBank/DDBJ databases">
        <authorList>
            <person name="Varghese N."/>
            <person name="Submissions S."/>
        </authorList>
    </citation>
    <scope>NUCLEOTIDE SEQUENCE [LARGE SCALE GENOMIC DNA]</scope>
    <source>
        <strain evidence="3 4">DSM 16525</strain>
    </source>
</reference>
<keyword evidence="4" id="KW-1185">Reference proteome</keyword>
<evidence type="ECO:0000313" key="2">
    <source>
        <dbReference type="EMBL" id="GEN12873.1"/>
    </source>
</evidence>
<dbReference type="EMBL" id="BJXR01000070">
    <property type="protein sequence ID" value="GEN12873.1"/>
    <property type="molecule type" value="Genomic_DNA"/>
</dbReference>
<evidence type="ECO:0000313" key="4">
    <source>
        <dbReference type="Proteomes" id="UP000183760"/>
    </source>
</evidence>
<feature type="compositionally biased region" description="Basic residues" evidence="1">
    <location>
        <begin position="31"/>
        <end position="47"/>
    </location>
</feature>
<gene>
    <name evidence="2" type="ORF">MFU01_79100</name>
    <name evidence="3" type="ORF">SAMN05443572_103621</name>
</gene>
<protein>
    <submittedName>
        <fullName evidence="2">Uncharacterized protein</fullName>
    </submittedName>
</protein>
<dbReference type="Proteomes" id="UP000183760">
    <property type="component" value="Unassembled WGS sequence"/>
</dbReference>
<accession>A0A511TGV0</accession>
<sequence>MLLDMYLFFSLPLPHPRKRLPAQKPKAAAPPKKKAASKPKAPARRPAKAALRAIDGGRSSLR</sequence>
<dbReference type="EMBL" id="FOIB01000003">
    <property type="protein sequence ID" value="SET87678.1"/>
    <property type="molecule type" value="Genomic_DNA"/>
</dbReference>
<dbReference type="AlphaFoldDB" id="A0A511TGV0"/>
<proteinExistence type="predicted"/>
<dbReference type="RefSeq" id="WP_074952743.1">
    <property type="nucleotide sequence ID" value="NZ_BJXR01000070.1"/>
</dbReference>
<feature type="region of interest" description="Disordered" evidence="1">
    <location>
        <begin position="14"/>
        <end position="62"/>
    </location>
</feature>
<evidence type="ECO:0000256" key="1">
    <source>
        <dbReference type="SAM" id="MobiDB-lite"/>
    </source>
</evidence>
<dbReference type="STRING" id="1334629.MFUL124B02_22165"/>
<reference evidence="2 5" key="2">
    <citation type="submission" date="2019-07" db="EMBL/GenBank/DDBJ databases">
        <title>Whole genome shotgun sequence of Myxococcus fulvus NBRC 100333.</title>
        <authorList>
            <person name="Hosoyama A."/>
            <person name="Uohara A."/>
            <person name="Ohji S."/>
            <person name="Ichikawa N."/>
        </authorList>
    </citation>
    <scope>NUCLEOTIDE SEQUENCE [LARGE SCALE GENOMIC DNA]</scope>
    <source>
        <strain evidence="2 5">NBRC 100333</strain>
    </source>
</reference>
<evidence type="ECO:0000313" key="5">
    <source>
        <dbReference type="Proteomes" id="UP000321514"/>
    </source>
</evidence>